<dbReference type="EnsemblMetazoa" id="XM_038198239.1">
    <property type="protein sequence ID" value="XP_038054167.1"/>
    <property type="gene ID" value="LOC119726517"/>
</dbReference>
<evidence type="ECO:0000259" key="15">
    <source>
        <dbReference type="PROSITE" id="PS50984"/>
    </source>
</evidence>
<evidence type="ECO:0000256" key="1">
    <source>
        <dbReference type="ARBA" id="ARBA00004123"/>
    </source>
</evidence>
<feature type="compositionally biased region" description="Basic and acidic residues" evidence="14">
    <location>
        <begin position="1"/>
        <end position="14"/>
    </location>
</feature>
<dbReference type="InterPro" id="IPR011760">
    <property type="entry name" value="PsdUridine_synth_TruD_insert"/>
</dbReference>
<comment type="subunit">
    <text evidence="12">Interacts with SIRT1.</text>
</comment>
<dbReference type="InterPro" id="IPR042214">
    <property type="entry name" value="TruD_catalytic"/>
</dbReference>
<evidence type="ECO:0000256" key="7">
    <source>
        <dbReference type="ARBA" id="ARBA00023235"/>
    </source>
</evidence>
<evidence type="ECO:0000256" key="2">
    <source>
        <dbReference type="ARBA" id="ARBA00007953"/>
    </source>
</evidence>
<dbReference type="GO" id="GO:0005634">
    <property type="term" value="C:nucleus"/>
    <property type="evidence" value="ECO:0007669"/>
    <property type="project" value="UniProtKB-SubCell"/>
</dbReference>
<feature type="domain" description="TRUD" evidence="15">
    <location>
        <begin position="513"/>
        <end position="732"/>
    </location>
</feature>
<evidence type="ECO:0000256" key="11">
    <source>
        <dbReference type="ARBA" id="ARBA00053535"/>
    </source>
</evidence>
<evidence type="ECO:0000313" key="17">
    <source>
        <dbReference type="Proteomes" id="UP000887568"/>
    </source>
</evidence>
<keyword evidence="5" id="KW-0819">tRNA processing</keyword>
<feature type="region of interest" description="Disordered" evidence="14">
    <location>
        <begin position="149"/>
        <end position="240"/>
    </location>
</feature>
<dbReference type="FunFam" id="3.30.2350.20:FF:000003">
    <property type="entry name" value="Pseudouridylate synthase 7 homolog"/>
    <property type="match status" value="1"/>
</dbReference>
<dbReference type="InterPro" id="IPR001656">
    <property type="entry name" value="PsdUridine_synth_TruD"/>
</dbReference>
<evidence type="ECO:0000256" key="14">
    <source>
        <dbReference type="SAM" id="MobiDB-lite"/>
    </source>
</evidence>
<keyword evidence="6" id="KW-0508">mRNA splicing</keyword>
<evidence type="ECO:0000256" key="6">
    <source>
        <dbReference type="ARBA" id="ARBA00023187"/>
    </source>
</evidence>
<organism evidence="16 17">
    <name type="scientific">Patiria miniata</name>
    <name type="common">Bat star</name>
    <name type="synonym">Asterina miniata</name>
    <dbReference type="NCBI Taxonomy" id="46514"/>
    <lineage>
        <taxon>Eukaryota</taxon>
        <taxon>Metazoa</taxon>
        <taxon>Echinodermata</taxon>
        <taxon>Eleutherozoa</taxon>
        <taxon>Asterozoa</taxon>
        <taxon>Asteroidea</taxon>
        <taxon>Valvatacea</taxon>
        <taxon>Valvatida</taxon>
        <taxon>Asterinidae</taxon>
        <taxon>Patiria</taxon>
    </lineage>
</organism>
<name>A0A913ZR73_PATMI</name>
<dbReference type="PANTHER" id="PTHR13326:SF31">
    <property type="entry name" value="PSEUDOURIDYLATE SYNTHASE 7 HOMOLOG"/>
    <property type="match status" value="1"/>
</dbReference>
<evidence type="ECO:0000256" key="12">
    <source>
        <dbReference type="ARBA" id="ARBA00063455"/>
    </source>
</evidence>
<dbReference type="NCBIfam" id="TIGR00094">
    <property type="entry name" value="tRNA_TruD_broad"/>
    <property type="match status" value="1"/>
</dbReference>
<dbReference type="CDD" id="cd02576">
    <property type="entry name" value="PseudoU_synth_ScPUS7"/>
    <property type="match status" value="1"/>
</dbReference>
<evidence type="ECO:0000256" key="4">
    <source>
        <dbReference type="ARBA" id="ARBA00022664"/>
    </source>
</evidence>
<dbReference type="Pfam" id="PF01142">
    <property type="entry name" value="TruD"/>
    <property type="match status" value="1"/>
</dbReference>
<dbReference type="Proteomes" id="UP000887568">
    <property type="component" value="Unplaced"/>
</dbReference>
<evidence type="ECO:0000256" key="8">
    <source>
        <dbReference type="ARBA" id="ARBA00023242"/>
    </source>
</evidence>
<feature type="region of interest" description="Disordered" evidence="14">
    <location>
        <begin position="1"/>
        <end position="120"/>
    </location>
</feature>
<dbReference type="SUPFAM" id="SSF55120">
    <property type="entry name" value="Pseudouridine synthase"/>
    <property type="match status" value="1"/>
</dbReference>
<dbReference type="InterPro" id="IPR020119">
    <property type="entry name" value="PsdUridine_synth_TruD_CS"/>
</dbReference>
<comment type="catalytic activity">
    <reaction evidence="10">
        <text>uridine(13) in tRNA = pseudouridine(13) in tRNA</text>
        <dbReference type="Rhea" id="RHEA:42540"/>
        <dbReference type="Rhea" id="RHEA-COMP:10105"/>
        <dbReference type="Rhea" id="RHEA-COMP:10106"/>
        <dbReference type="ChEBI" id="CHEBI:65314"/>
        <dbReference type="ChEBI" id="CHEBI:65315"/>
    </reaction>
</comment>
<dbReference type="PROSITE" id="PS01268">
    <property type="entry name" value="UPF0024"/>
    <property type="match status" value="1"/>
</dbReference>
<dbReference type="GO" id="GO:0001522">
    <property type="term" value="P:pseudouridine synthesis"/>
    <property type="evidence" value="ECO:0007669"/>
    <property type="project" value="InterPro"/>
</dbReference>
<feature type="compositionally biased region" description="Basic and acidic residues" evidence="14">
    <location>
        <begin position="37"/>
        <end position="46"/>
    </location>
</feature>
<sequence>MAERQSIKRDRSEEDGASEAEAKSGQSGGNPASKRVRVTEDPERKGSPVADSTTTSVLDDEVVLREESVAGDGQASSLHTNKSEPDEHVQEGEDHPSSTSGNQAHASNKIWTGTGCSVGDSMSAENCHPMIQSYGHCETSEAVARLPVEGDQSGGPCLGSSKSTAEYGTERPMEVAGSSRLIDAQSDAQAPVSSRDSMSPVVRDPGPEGTSQPLQEVSCEGDSAETVDGQGDADNVQADTATEKEPLKGLRETDVGIVEYISKHKGFHGVIKHRYQDFLVNEVNQEGQIVHLTDMSCPDPKVKIPINADEVLSAHDQQRLRELVETTDKKASHCIELSGLQVQDYDKEKRRKVHELIRQDYETLESCTLDGNGKKVIKVTKITRGGRKQRSNWDKSRPNYCRFVMHKENMEVNDSLTLISKYSHVKHQSFGFSGTKDKRAVTVQEVTVWRVEAERLCRLNSVLRGIRLGNFRYVKEPLTLGDHSGNHFVIVLRDVNVSQEEIDQALTSMRDVGFINYYGMQRFGNSQVATHLVGRAVLLSKWQEAVDLILKPREGNTQDNRWRQLWMDTRDAKAVMDILPKHKTISIEMQLLKALKESSNNYRQSLLCIPRNVRLLYVHSYQSYVWNVLTTRRIQKYGLKVIPGDLVLSKEDKSVDESEHLQSAVVDGGNLDSYSIHDIVLPLPGYAVNYPQNEVGDWYQELLHSDGLDIKKMRHQIKDFSLSGTYRKMLVKPANVSWSVVPYSDATIPLVQSDLDRLEGKEPRAVESDGKLSALRLEFTLSSSCYATMAIREVLKIDTSAAHQSTLNPVQQTEPSNTSVDMAEADV</sequence>
<comment type="similarity">
    <text evidence="2">Belongs to the pseudouridine synthase TruD family.</text>
</comment>
<dbReference type="GO" id="GO:0009982">
    <property type="term" value="F:pseudouridine synthase activity"/>
    <property type="evidence" value="ECO:0007669"/>
    <property type="project" value="InterPro"/>
</dbReference>
<evidence type="ECO:0000313" key="16">
    <source>
        <dbReference type="EnsemblMetazoa" id="XP_038054167.1"/>
    </source>
</evidence>
<dbReference type="FunFam" id="3.30.2350.20:FF:000002">
    <property type="entry name" value="Pseudouridylate synthase 7 homolog"/>
    <property type="match status" value="1"/>
</dbReference>
<protein>
    <recommendedName>
        <fullName evidence="13">Pseudouridylate synthase 7 homolog</fullName>
    </recommendedName>
</protein>
<dbReference type="GO" id="GO:0006397">
    <property type="term" value="P:mRNA processing"/>
    <property type="evidence" value="ECO:0007669"/>
    <property type="project" value="UniProtKB-KW"/>
</dbReference>
<feature type="compositionally biased region" description="Basic and acidic residues" evidence="14">
    <location>
        <begin position="81"/>
        <end position="96"/>
    </location>
</feature>
<feature type="compositionally biased region" description="Polar residues" evidence="14">
    <location>
        <begin position="186"/>
        <end position="197"/>
    </location>
</feature>
<accession>A0A913ZR73</accession>
<comment type="function">
    <text evidence="11">Pseudouridylate synthase that catalyzes pseudouridylation of RNAs. Acts as a regulator of protein synthesis in embryonic stem cells by mediating pseudouridylation of RNA fragments derived from tRNAs (tRFs): pseudouridylated tRFs inhibit translation by targeting the translation initiation complex. Also catalyzes pseudouridylation of mRNAs: mediates pseudouridylation of mRNAs with the consensus sequence 5'-UGUAG-3'. Acts as a regulator of pre-mRNA splicing by mediating pseudouridylation of pre-mRNAs at locations associated with alternatively spliced regions. Pseudouridylation of pre-mRNAs near splice sites directly regulates mRNA splicing and mRNA 3'-end processing. In addition to mRNAs and tRNAs, binds other types of RNAs, such as snRNAs, Y RNAs and vault RNAs, suggesting that it can catalyze pseudouridylation of many RNA types.</text>
</comment>
<evidence type="ECO:0000256" key="10">
    <source>
        <dbReference type="ARBA" id="ARBA00052210"/>
    </source>
</evidence>
<evidence type="ECO:0000256" key="3">
    <source>
        <dbReference type="ARBA" id="ARBA00022553"/>
    </source>
</evidence>
<dbReference type="AlphaFoldDB" id="A0A913ZR73"/>
<dbReference type="GO" id="GO:0008380">
    <property type="term" value="P:RNA splicing"/>
    <property type="evidence" value="ECO:0007669"/>
    <property type="project" value="UniProtKB-KW"/>
</dbReference>
<dbReference type="GeneID" id="119726517"/>
<keyword evidence="4" id="KW-0507">mRNA processing</keyword>
<keyword evidence="17" id="KW-1185">Reference proteome</keyword>
<dbReference type="PROSITE" id="PS50984">
    <property type="entry name" value="TRUD"/>
    <property type="match status" value="1"/>
</dbReference>
<reference evidence="16" key="1">
    <citation type="submission" date="2022-11" db="UniProtKB">
        <authorList>
            <consortium name="EnsemblMetazoa"/>
        </authorList>
    </citation>
    <scope>IDENTIFICATION</scope>
</reference>
<evidence type="ECO:0000256" key="13">
    <source>
        <dbReference type="ARBA" id="ARBA00070906"/>
    </source>
</evidence>
<keyword evidence="7" id="KW-0413">Isomerase</keyword>
<proteinExistence type="inferred from homology"/>
<feature type="region of interest" description="Disordered" evidence="14">
    <location>
        <begin position="806"/>
        <end position="827"/>
    </location>
</feature>
<dbReference type="RefSeq" id="XP_038054167.1">
    <property type="nucleotide sequence ID" value="XM_038198239.1"/>
</dbReference>
<dbReference type="Gene3D" id="3.30.2350.20">
    <property type="entry name" value="TruD, catalytic domain"/>
    <property type="match status" value="2"/>
</dbReference>
<feature type="compositionally biased region" description="Polar residues" evidence="14">
    <location>
        <begin position="97"/>
        <end position="115"/>
    </location>
</feature>
<feature type="compositionally biased region" description="Polar residues" evidence="14">
    <location>
        <begin position="806"/>
        <end position="820"/>
    </location>
</feature>
<evidence type="ECO:0000256" key="5">
    <source>
        <dbReference type="ARBA" id="ARBA00022694"/>
    </source>
</evidence>
<dbReference type="OrthoDB" id="447290at2759"/>
<evidence type="ECO:0000256" key="9">
    <source>
        <dbReference type="ARBA" id="ARBA00036943"/>
    </source>
</evidence>
<comment type="catalytic activity">
    <reaction evidence="9">
        <text>a uridine in tRNA = a pseudouridine in tRNA</text>
        <dbReference type="Rhea" id="RHEA:54572"/>
        <dbReference type="Rhea" id="RHEA-COMP:13339"/>
        <dbReference type="Rhea" id="RHEA-COMP:13934"/>
        <dbReference type="ChEBI" id="CHEBI:65314"/>
        <dbReference type="ChEBI" id="CHEBI:65315"/>
    </reaction>
</comment>
<dbReference type="InterPro" id="IPR020103">
    <property type="entry name" value="PsdUridine_synth_cat_dom_sf"/>
</dbReference>
<dbReference type="GO" id="GO:0003723">
    <property type="term" value="F:RNA binding"/>
    <property type="evidence" value="ECO:0007669"/>
    <property type="project" value="InterPro"/>
</dbReference>
<comment type="subcellular location">
    <subcellularLocation>
        <location evidence="1">Nucleus</location>
    </subcellularLocation>
</comment>
<keyword evidence="8" id="KW-0539">Nucleus</keyword>
<keyword evidence="3" id="KW-0597">Phosphoprotein</keyword>
<dbReference type="PANTHER" id="PTHR13326">
    <property type="entry name" value="TRNA PSEUDOURIDINE SYNTHASE D"/>
    <property type="match status" value="1"/>
</dbReference>
<dbReference type="OMA" id="CTSHDSG"/>
<dbReference type="GO" id="GO:0008033">
    <property type="term" value="P:tRNA processing"/>
    <property type="evidence" value="ECO:0007669"/>
    <property type="project" value="UniProtKB-KW"/>
</dbReference>